<keyword evidence="3" id="KW-1185">Reference proteome</keyword>
<evidence type="ECO:0000313" key="2">
    <source>
        <dbReference type="EMBL" id="WMT80913.1"/>
    </source>
</evidence>
<feature type="domain" description="NodB homology" evidence="1">
    <location>
        <begin position="85"/>
        <end position="278"/>
    </location>
</feature>
<dbReference type="Gene3D" id="3.20.20.370">
    <property type="entry name" value="Glycoside hydrolase/deacetylase"/>
    <property type="match status" value="1"/>
</dbReference>
<gene>
    <name evidence="2" type="ORF">TEMA_12360</name>
</gene>
<dbReference type="EMBL" id="CP101637">
    <property type="protein sequence ID" value="WMT80913.1"/>
    <property type="molecule type" value="Genomic_DNA"/>
</dbReference>
<dbReference type="RefSeq" id="WP_228103106.1">
    <property type="nucleotide sequence ID" value="NZ_CP101637.1"/>
</dbReference>
<proteinExistence type="predicted"/>
<dbReference type="PANTHER" id="PTHR10587:SF134">
    <property type="entry name" value="SECRETED PROTEIN"/>
    <property type="match status" value="1"/>
</dbReference>
<sequence length="282" mass="32092">MKKIIFFILCIVISTTGCSKKSGIKEETIQENNIKVDTSRVERDAKEKNEDDKIKSIIKTYKNVEPKEWGEDLKGVVSHLDYKNKEVALTLDACGGKHGSKYDKELIDFLDKEKIPATLFINYRWIEANKDIFMNLSKNNNFEIENHGYSHKPLSVNKKSVYNIEGTSNVEDVLKEIKLNEDEIYKLTGKKPKYFRSGTAFYDEVAIKIADELGYKIAGFSINGDGGATFSKEDVINEVSKTKAGDIIISHFNQPNGYTYEGLKEALIALREEGYKFIKLEE</sequence>
<accession>A0ABY9PYY1</accession>
<reference evidence="2 3" key="1">
    <citation type="submission" date="2022-07" db="EMBL/GenBank/DDBJ databases">
        <title>Genome sequence of Terrisporobacter mayombei DSM6539.</title>
        <authorList>
            <person name="Boeer T."/>
            <person name="Bengelsdorf F.R."/>
            <person name="Daniel R."/>
            <person name="Poehlein A."/>
        </authorList>
    </citation>
    <scope>NUCLEOTIDE SEQUENCE [LARGE SCALE GENOMIC DNA]</scope>
    <source>
        <strain evidence="2 3">DSM 6539</strain>
    </source>
</reference>
<dbReference type="CDD" id="cd10955">
    <property type="entry name" value="CE4_BH0857_like"/>
    <property type="match status" value="1"/>
</dbReference>
<dbReference type="InterPro" id="IPR011330">
    <property type="entry name" value="Glyco_hydro/deAcase_b/a-brl"/>
</dbReference>
<dbReference type="Proteomes" id="UP001235030">
    <property type="component" value="Chromosome"/>
</dbReference>
<dbReference type="InterPro" id="IPR002509">
    <property type="entry name" value="NODB_dom"/>
</dbReference>
<dbReference type="InterPro" id="IPR050248">
    <property type="entry name" value="Polysacc_deacetylase_ArnD"/>
</dbReference>
<dbReference type="PANTHER" id="PTHR10587">
    <property type="entry name" value="GLYCOSYL TRANSFERASE-RELATED"/>
    <property type="match status" value="1"/>
</dbReference>
<dbReference type="SUPFAM" id="SSF88713">
    <property type="entry name" value="Glycoside hydrolase/deacetylase"/>
    <property type="match status" value="1"/>
</dbReference>
<evidence type="ECO:0000259" key="1">
    <source>
        <dbReference type="PROSITE" id="PS51677"/>
    </source>
</evidence>
<dbReference type="Pfam" id="PF01522">
    <property type="entry name" value="Polysacc_deac_1"/>
    <property type="match status" value="1"/>
</dbReference>
<protein>
    <recommendedName>
        <fullName evidence="1">NodB homology domain-containing protein</fullName>
    </recommendedName>
</protein>
<name>A0ABY9PYY1_9FIRM</name>
<evidence type="ECO:0000313" key="3">
    <source>
        <dbReference type="Proteomes" id="UP001235030"/>
    </source>
</evidence>
<dbReference type="PROSITE" id="PS51677">
    <property type="entry name" value="NODB"/>
    <property type="match status" value="1"/>
</dbReference>
<dbReference type="PROSITE" id="PS51257">
    <property type="entry name" value="PROKAR_LIPOPROTEIN"/>
    <property type="match status" value="1"/>
</dbReference>
<organism evidence="2 3">
    <name type="scientific">Terrisporobacter mayombei</name>
    <dbReference type="NCBI Taxonomy" id="1541"/>
    <lineage>
        <taxon>Bacteria</taxon>
        <taxon>Bacillati</taxon>
        <taxon>Bacillota</taxon>
        <taxon>Clostridia</taxon>
        <taxon>Peptostreptococcales</taxon>
        <taxon>Peptostreptococcaceae</taxon>
        <taxon>Terrisporobacter</taxon>
    </lineage>
</organism>